<dbReference type="Gene3D" id="1.10.10.60">
    <property type="entry name" value="Homeodomain-like"/>
    <property type="match status" value="1"/>
</dbReference>
<accession>A0A955I8D9</accession>
<evidence type="ECO:0008006" key="3">
    <source>
        <dbReference type="Google" id="ProtNLM"/>
    </source>
</evidence>
<proteinExistence type="predicted"/>
<protein>
    <recommendedName>
        <fullName evidence="3">Homeodomain phBC6A51-type domain-containing protein</fullName>
    </recommendedName>
</protein>
<gene>
    <name evidence="1" type="ORF">KC675_01710</name>
</gene>
<evidence type="ECO:0000313" key="1">
    <source>
        <dbReference type="EMBL" id="MCA9379874.1"/>
    </source>
</evidence>
<organism evidence="1 2">
    <name type="scientific">Candidatus Dojkabacteria bacterium</name>
    <dbReference type="NCBI Taxonomy" id="2099670"/>
    <lineage>
        <taxon>Bacteria</taxon>
        <taxon>Candidatus Dojkabacteria</taxon>
    </lineage>
</organism>
<sequence>MKTNYKNELIEQLRKTPIIEVACKKTGIGRATFYRWRNKDPKFAEETDLAIQEGSQLVNDMAESQLINAIKDGNLTGIIFWLKNHHRQYSPKLEVTTKNVDLPLTEDQKELIRKSLSMAFANDSSMREEVRDDRK</sequence>
<reference evidence="1" key="2">
    <citation type="journal article" date="2021" name="Microbiome">
        <title>Successional dynamics and alternative stable states in a saline activated sludge microbial community over 9 years.</title>
        <authorList>
            <person name="Wang Y."/>
            <person name="Ye J."/>
            <person name="Ju F."/>
            <person name="Liu L."/>
            <person name="Boyd J.A."/>
            <person name="Deng Y."/>
            <person name="Parks D.H."/>
            <person name="Jiang X."/>
            <person name="Yin X."/>
            <person name="Woodcroft B.J."/>
            <person name="Tyson G.W."/>
            <person name="Hugenholtz P."/>
            <person name="Polz M.F."/>
            <person name="Zhang T."/>
        </authorList>
    </citation>
    <scope>NUCLEOTIDE SEQUENCE</scope>
    <source>
        <strain evidence="1">HKST-UBA15</strain>
    </source>
</reference>
<dbReference type="EMBL" id="JAGQLL010000016">
    <property type="protein sequence ID" value="MCA9379874.1"/>
    <property type="molecule type" value="Genomic_DNA"/>
</dbReference>
<name>A0A955I8D9_9BACT</name>
<reference evidence="1" key="1">
    <citation type="submission" date="2020-04" db="EMBL/GenBank/DDBJ databases">
        <authorList>
            <person name="Zhang T."/>
        </authorList>
    </citation>
    <scope>NUCLEOTIDE SEQUENCE</scope>
    <source>
        <strain evidence="1">HKST-UBA15</strain>
    </source>
</reference>
<dbReference type="AlphaFoldDB" id="A0A955I8D9"/>
<dbReference type="Proteomes" id="UP000745577">
    <property type="component" value="Unassembled WGS sequence"/>
</dbReference>
<comment type="caution">
    <text evidence="1">The sequence shown here is derived from an EMBL/GenBank/DDBJ whole genome shotgun (WGS) entry which is preliminary data.</text>
</comment>
<evidence type="ECO:0000313" key="2">
    <source>
        <dbReference type="Proteomes" id="UP000745577"/>
    </source>
</evidence>